<sequence length="198" mass="22781">MSMNVDYTSPSAQYFFDMNNSTLFKEDNQNFINVVGQNQLNTLENTSLLDIFLSIDHIIEPHYHQNATELVYAISGAAVISILNPFTKELLHFTVTPGQVVNIPQGWWHYIVTIDEHTHFLAIFDAPNPEVVLGSDILKFTPADIMAQTYCLNENEWEQVTEPIKPDTFIGPYQDCYQQGNVYQNHYDYNPHPFGNWC</sequence>
<dbReference type="Gene3D" id="2.60.120.10">
    <property type="entry name" value="Jelly Rolls"/>
    <property type="match status" value="1"/>
</dbReference>
<gene>
    <name evidence="2" type="ORF">J2S77_001486</name>
</gene>
<dbReference type="SUPFAM" id="SSF51182">
    <property type="entry name" value="RmlC-like cupins"/>
    <property type="match status" value="1"/>
</dbReference>
<dbReference type="InterPro" id="IPR006045">
    <property type="entry name" value="Cupin_1"/>
</dbReference>
<evidence type="ECO:0000313" key="3">
    <source>
        <dbReference type="Proteomes" id="UP001224359"/>
    </source>
</evidence>
<evidence type="ECO:0000259" key="1">
    <source>
        <dbReference type="SMART" id="SM00835"/>
    </source>
</evidence>
<proteinExistence type="predicted"/>
<reference evidence="2 3" key="1">
    <citation type="submission" date="2023-07" db="EMBL/GenBank/DDBJ databases">
        <title>Genomic Encyclopedia of Type Strains, Phase IV (KMG-IV): sequencing the most valuable type-strain genomes for metagenomic binning, comparative biology and taxonomic classification.</title>
        <authorList>
            <person name="Goeker M."/>
        </authorList>
    </citation>
    <scope>NUCLEOTIDE SEQUENCE [LARGE SCALE GENOMIC DNA]</scope>
    <source>
        <strain evidence="2 3">DSM 16460</strain>
    </source>
</reference>
<dbReference type="CDD" id="cd20306">
    <property type="entry name" value="cupin_OxDC-like"/>
    <property type="match status" value="1"/>
</dbReference>
<feature type="domain" description="Cupin type-1" evidence="1">
    <location>
        <begin position="21"/>
        <end position="158"/>
    </location>
</feature>
<dbReference type="Pfam" id="PF00190">
    <property type="entry name" value="Cupin_1"/>
    <property type="match status" value="1"/>
</dbReference>
<accession>A0ABT9VEV2</accession>
<dbReference type="InterPro" id="IPR014710">
    <property type="entry name" value="RmlC-like_jellyroll"/>
</dbReference>
<name>A0ABT9VEV2_9BACI</name>
<dbReference type="InterPro" id="IPR011051">
    <property type="entry name" value="RmlC_Cupin_sf"/>
</dbReference>
<comment type="caution">
    <text evidence="2">The sequence shown here is derived from an EMBL/GenBank/DDBJ whole genome shotgun (WGS) entry which is preliminary data.</text>
</comment>
<protein>
    <submittedName>
        <fullName evidence="2">Quercetin dioxygenase-like cupin family protein</fullName>
    </submittedName>
</protein>
<organism evidence="2 3">
    <name type="scientific">Alkalibacillus salilacus</name>
    <dbReference type="NCBI Taxonomy" id="284582"/>
    <lineage>
        <taxon>Bacteria</taxon>
        <taxon>Bacillati</taxon>
        <taxon>Bacillota</taxon>
        <taxon>Bacilli</taxon>
        <taxon>Bacillales</taxon>
        <taxon>Bacillaceae</taxon>
        <taxon>Alkalibacillus</taxon>
    </lineage>
</organism>
<dbReference type="Proteomes" id="UP001224359">
    <property type="component" value="Unassembled WGS sequence"/>
</dbReference>
<dbReference type="EMBL" id="JAUSTQ010000005">
    <property type="protein sequence ID" value="MDQ0159502.1"/>
    <property type="molecule type" value="Genomic_DNA"/>
</dbReference>
<evidence type="ECO:0000313" key="2">
    <source>
        <dbReference type="EMBL" id="MDQ0159502.1"/>
    </source>
</evidence>
<keyword evidence="3" id="KW-1185">Reference proteome</keyword>
<dbReference type="SMART" id="SM00835">
    <property type="entry name" value="Cupin_1"/>
    <property type="match status" value="1"/>
</dbReference>